<evidence type="ECO:0000313" key="1">
    <source>
        <dbReference type="EnsemblMetazoa" id="Aqu2.1.19711_001"/>
    </source>
</evidence>
<protein>
    <submittedName>
        <fullName evidence="1">Uncharacterized protein</fullName>
    </submittedName>
</protein>
<name>A0A1X7TWP5_AMPQE</name>
<sequence>MTIEIADLEVHEETDILTNALVFRVTKFNLNLPCLNCNGVLPYGETDTTRCSSCSMLQLVQE</sequence>
<dbReference type="EnsemblMetazoa" id="Aqu2.1.19711_001">
    <property type="protein sequence ID" value="Aqu2.1.19711_001"/>
    <property type="gene ID" value="Aqu2.1.19711"/>
</dbReference>
<dbReference type="InParanoid" id="A0A1X7TWP5"/>
<accession>A0A1X7TWP5</accession>
<organism evidence="1">
    <name type="scientific">Amphimedon queenslandica</name>
    <name type="common">Sponge</name>
    <dbReference type="NCBI Taxonomy" id="400682"/>
    <lineage>
        <taxon>Eukaryota</taxon>
        <taxon>Metazoa</taxon>
        <taxon>Porifera</taxon>
        <taxon>Demospongiae</taxon>
        <taxon>Heteroscleromorpha</taxon>
        <taxon>Haplosclerida</taxon>
        <taxon>Niphatidae</taxon>
        <taxon>Amphimedon</taxon>
    </lineage>
</organism>
<proteinExistence type="predicted"/>
<dbReference type="AlphaFoldDB" id="A0A1X7TWP5"/>
<reference evidence="1" key="1">
    <citation type="submission" date="2017-05" db="UniProtKB">
        <authorList>
            <consortium name="EnsemblMetazoa"/>
        </authorList>
    </citation>
    <scope>IDENTIFICATION</scope>
</reference>